<keyword evidence="9" id="KW-1185">Reference proteome</keyword>
<keyword evidence="4" id="KW-0378">Hydrolase</keyword>
<protein>
    <recommendedName>
        <fullName evidence="7">NodB homology domain-containing protein</fullName>
    </recommendedName>
</protein>
<dbReference type="PANTHER" id="PTHR46471:SF9">
    <property type="entry name" value="CHITIN DEACETYLASE"/>
    <property type="match status" value="1"/>
</dbReference>
<keyword evidence="3 6" id="KW-0732">Signal</keyword>
<evidence type="ECO:0000256" key="2">
    <source>
        <dbReference type="ARBA" id="ARBA00022723"/>
    </source>
</evidence>
<evidence type="ECO:0000313" key="8">
    <source>
        <dbReference type="EMBL" id="KAG2228235.1"/>
    </source>
</evidence>
<dbReference type="SUPFAM" id="SSF88713">
    <property type="entry name" value="Glycoside hydrolase/deacetylase"/>
    <property type="match status" value="1"/>
</dbReference>
<dbReference type="OrthoDB" id="2125469at2759"/>
<keyword evidence="5" id="KW-0119">Carbohydrate metabolism</keyword>
<evidence type="ECO:0000256" key="1">
    <source>
        <dbReference type="ARBA" id="ARBA00001941"/>
    </source>
</evidence>
<gene>
    <name evidence="8" type="ORF">INT45_011027</name>
</gene>
<evidence type="ECO:0000256" key="6">
    <source>
        <dbReference type="SAM" id="SignalP"/>
    </source>
</evidence>
<dbReference type="GO" id="GO:0016810">
    <property type="term" value="F:hydrolase activity, acting on carbon-nitrogen (but not peptide) bonds"/>
    <property type="evidence" value="ECO:0007669"/>
    <property type="project" value="InterPro"/>
</dbReference>
<dbReference type="InterPro" id="IPR002509">
    <property type="entry name" value="NODB_dom"/>
</dbReference>
<dbReference type="Gene3D" id="3.20.20.370">
    <property type="entry name" value="Glycoside hydrolase/deacetylase"/>
    <property type="match status" value="1"/>
</dbReference>
<dbReference type="InterPro" id="IPR011330">
    <property type="entry name" value="Glyco_hydro/deAcase_b/a-brl"/>
</dbReference>
<dbReference type="PROSITE" id="PS51677">
    <property type="entry name" value="NODB"/>
    <property type="match status" value="1"/>
</dbReference>
<dbReference type="PANTHER" id="PTHR46471">
    <property type="entry name" value="CHITIN DEACETYLASE"/>
    <property type="match status" value="1"/>
</dbReference>
<sequence length="243" mass="26739">MKFSLTLVTAAFVGLFSALTSDALPLERRAPAAILTKCGSSKKLALTFDDGPHIFTYDLANELSKNGVKATFFINGDNYHKLTDPAPNGGTYGDVVKHSYSLGHQIASHTYSHKNLDKLTESQVRSEMTKNSDAIYKAIGKRPAFMRPPEGAYKDETRRILGELGYTMVMWDIDVLDWSSNGLSAQQKIYKDALASGGGHIALQHDVYETTAKKLAPWIVKYAKEQGYKFVTVAECAGTSAYR</sequence>
<organism evidence="8 9">
    <name type="scientific">Circinella minor</name>
    <dbReference type="NCBI Taxonomy" id="1195481"/>
    <lineage>
        <taxon>Eukaryota</taxon>
        <taxon>Fungi</taxon>
        <taxon>Fungi incertae sedis</taxon>
        <taxon>Mucoromycota</taxon>
        <taxon>Mucoromycotina</taxon>
        <taxon>Mucoromycetes</taxon>
        <taxon>Mucorales</taxon>
        <taxon>Lichtheimiaceae</taxon>
        <taxon>Circinella</taxon>
    </lineage>
</organism>
<feature type="signal peptide" evidence="6">
    <location>
        <begin position="1"/>
        <end position="23"/>
    </location>
</feature>
<dbReference type="GO" id="GO:0005975">
    <property type="term" value="P:carbohydrate metabolic process"/>
    <property type="evidence" value="ECO:0007669"/>
    <property type="project" value="InterPro"/>
</dbReference>
<keyword evidence="2" id="KW-0479">Metal-binding</keyword>
<dbReference type="CDD" id="cd10951">
    <property type="entry name" value="CE4_ClCDA_like"/>
    <property type="match status" value="1"/>
</dbReference>
<dbReference type="AlphaFoldDB" id="A0A8H7SEN9"/>
<feature type="domain" description="NodB homology" evidence="7">
    <location>
        <begin position="42"/>
        <end position="231"/>
    </location>
</feature>
<dbReference type="Pfam" id="PF01522">
    <property type="entry name" value="Polysacc_deac_1"/>
    <property type="match status" value="1"/>
</dbReference>
<name>A0A8H7SEN9_9FUNG</name>
<dbReference type="GO" id="GO:0046872">
    <property type="term" value="F:metal ion binding"/>
    <property type="evidence" value="ECO:0007669"/>
    <property type="project" value="UniProtKB-KW"/>
</dbReference>
<evidence type="ECO:0000256" key="3">
    <source>
        <dbReference type="ARBA" id="ARBA00022729"/>
    </source>
</evidence>
<evidence type="ECO:0000259" key="7">
    <source>
        <dbReference type="PROSITE" id="PS51677"/>
    </source>
</evidence>
<comment type="caution">
    <text evidence="8">The sequence shown here is derived from an EMBL/GenBank/DDBJ whole genome shotgun (WGS) entry which is preliminary data.</text>
</comment>
<dbReference type="EMBL" id="JAEPRB010000001">
    <property type="protein sequence ID" value="KAG2228235.1"/>
    <property type="molecule type" value="Genomic_DNA"/>
</dbReference>
<accession>A0A8H7SEN9</accession>
<proteinExistence type="predicted"/>
<evidence type="ECO:0000256" key="5">
    <source>
        <dbReference type="ARBA" id="ARBA00023277"/>
    </source>
</evidence>
<comment type="cofactor">
    <cofactor evidence="1">
        <name>Co(2+)</name>
        <dbReference type="ChEBI" id="CHEBI:48828"/>
    </cofactor>
</comment>
<feature type="chain" id="PRO_5034713067" description="NodB homology domain-containing protein" evidence="6">
    <location>
        <begin position="24"/>
        <end position="243"/>
    </location>
</feature>
<evidence type="ECO:0000256" key="4">
    <source>
        <dbReference type="ARBA" id="ARBA00022801"/>
    </source>
</evidence>
<dbReference type="Proteomes" id="UP000646827">
    <property type="component" value="Unassembled WGS sequence"/>
</dbReference>
<evidence type="ECO:0000313" key="9">
    <source>
        <dbReference type="Proteomes" id="UP000646827"/>
    </source>
</evidence>
<reference evidence="8 9" key="1">
    <citation type="submission" date="2020-12" db="EMBL/GenBank/DDBJ databases">
        <title>Metabolic potential, ecology and presence of endohyphal bacteria is reflected in genomic diversity of Mucoromycotina.</title>
        <authorList>
            <person name="Muszewska A."/>
            <person name="Okrasinska A."/>
            <person name="Steczkiewicz K."/>
            <person name="Drgas O."/>
            <person name="Orlowska M."/>
            <person name="Perlinska-Lenart U."/>
            <person name="Aleksandrzak-Piekarczyk T."/>
            <person name="Szatraj K."/>
            <person name="Zielenkiewicz U."/>
            <person name="Pilsyk S."/>
            <person name="Malc E."/>
            <person name="Mieczkowski P."/>
            <person name="Kruszewska J.S."/>
            <person name="Biernat P."/>
            <person name="Pawlowska J."/>
        </authorList>
    </citation>
    <scope>NUCLEOTIDE SEQUENCE [LARGE SCALE GENOMIC DNA]</scope>
    <source>
        <strain evidence="8 9">CBS 142.35</strain>
    </source>
</reference>